<evidence type="ECO:0000313" key="2">
    <source>
        <dbReference type="Proteomes" id="UP000028524"/>
    </source>
</evidence>
<proteinExistence type="predicted"/>
<dbReference type="InParanoid" id="A0A084QYE1"/>
<reference evidence="1 2" key="1">
    <citation type="journal article" date="2014" name="BMC Genomics">
        <title>Comparative genome sequencing reveals chemotype-specific gene clusters in the toxigenic black mold Stachybotrys.</title>
        <authorList>
            <person name="Semeiks J."/>
            <person name="Borek D."/>
            <person name="Otwinowski Z."/>
            <person name="Grishin N.V."/>
        </authorList>
    </citation>
    <scope>NUCLEOTIDE SEQUENCE [LARGE SCALE GENOMIC DNA]</scope>
    <source>
        <strain evidence="1 2">IBT 40285</strain>
    </source>
</reference>
<evidence type="ECO:0000313" key="1">
    <source>
        <dbReference type="EMBL" id="KFA68976.1"/>
    </source>
</evidence>
<protein>
    <submittedName>
        <fullName evidence="1">Uncharacterized protein</fullName>
    </submittedName>
</protein>
<sequence length="9" mass="1005">MRTGLPMSL</sequence>
<dbReference type="EMBL" id="KL659653">
    <property type="protein sequence ID" value="KFA68976.1"/>
    <property type="molecule type" value="Genomic_DNA"/>
</dbReference>
<gene>
    <name evidence="1" type="ORF">S40285_10931</name>
</gene>
<accession>A0A084QYE1</accession>
<dbReference type="HOGENOM" id="CLU_3439002_0_0_1"/>
<organism evidence="1 2">
    <name type="scientific">Stachybotrys chlorohalonatus (strain IBT 40285)</name>
    <dbReference type="NCBI Taxonomy" id="1283841"/>
    <lineage>
        <taxon>Eukaryota</taxon>
        <taxon>Fungi</taxon>
        <taxon>Dikarya</taxon>
        <taxon>Ascomycota</taxon>
        <taxon>Pezizomycotina</taxon>
        <taxon>Sordariomycetes</taxon>
        <taxon>Hypocreomycetidae</taxon>
        <taxon>Hypocreales</taxon>
        <taxon>Stachybotryaceae</taxon>
        <taxon>Stachybotrys</taxon>
    </lineage>
</organism>
<name>A0A084QYE1_STAC4</name>
<keyword evidence="2" id="KW-1185">Reference proteome</keyword>
<dbReference type="Proteomes" id="UP000028524">
    <property type="component" value="Unassembled WGS sequence"/>
</dbReference>